<feature type="region of interest" description="Disordered" evidence="5">
    <location>
        <begin position="123"/>
        <end position="166"/>
    </location>
</feature>
<accession>A0A0M8MJK7</accession>
<comment type="subcellular location">
    <subcellularLocation>
        <location evidence="1">Cytoplasm</location>
    </subcellularLocation>
</comment>
<dbReference type="GO" id="GO:0045503">
    <property type="term" value="F:dynein light chain binding"/>
    <property type="evidence" value="ECO:0007669"/>
    <property type="project" value="TreeGrafter"/>
</dbReference>
<dbReference type="OrthoDB" id="366230at2759"/>
<dbReference type="SUPFAM" id="SSF50978">
    <property type="entry name" value="WD40 repeat-like"/>
    <property type="match status" value="1"/>
</dbReference>
<evidence type="ECO:0000256" key="5">
    <source>
        <dbReference type="SAM" id="MobiDB-lite"/>
    </source>
</evidence>
<dbReference type="VEuPathDB" id="FungiDB:Malapachy_1952"/>
<keyword evidence="3" id="KW-0853">WD repeat</keyword>
<reference evidence="6 7" key="1">
    <citation type="submission" date="2015-07" db="EMBL/GenBank/DDBJ databases">
        <title>Draft Genome Sequence of Malassezia furfur CBS1878 and Malassezia pachydermatis CBS1879.</title>
        <authorList>
            <person name="Triana S."/>
            <person name="Ohm R."/>
            <person name="Gonzalez A."/>
            <person name="DeCock H."/>
            <person name="Restrepo S."/>
            <person name="Celis A."/>
        </authorList>
    </citation>
    <scope>NUCLEOTIDE SEQUENCE [LARGE SCALE GENOMIC DNA]</scope>
    <source>
        <strain evidence="6 7">CBS 1879</strain>
    </source>
</reference>
<dbReference type="Gene3D" id="2.130.10.10">
    <property type="entry name" value="YVTN repeat-like/Quinoprotein amine dehydrogenase"/>
    <property type="match status" value="2"/>
</dbReference>
<comment type="caution">
    <text evidence="6">The sequence shown here is derived from an EMBL/GenBank/DDBJ whole genome shotgun (WGS) entry which is preliminary data.</text>
</comment>
<feature type="region of interest" description="Disordered" evidence="5">
    <location>
        <begin position="1"/>
        <end position="110"/>
    </location>
</feature>
<dbReference type="GO" id="GO:0005868">
    <property type="term" value="C:cytoplasmic dynein complex"/>
    <property type="evidence" value="ECO:0007669"/>
    <property type="project" value="TreeGrafter"/>
</dbReference>
<evidence type="ECO:0000313" key="6">
    <source>
        <dbReference type="EMBL" id="KOS13786.1"/>
    </source>
</evidence>
<evidence type="ECO:0000256" key="1">
    <source>
        <dbReference type="ARBA" id="ARBA00004496"/>
    </source>
</evidence>
<protein>
    <submittedName>
        <fullName evidence="6">Dynein intermediate chain</fullName>
    </submittedName>
</protein>
<feature type="compositionally biased region" description="Polar residues" evidence="5">
    <location>
        <begin position="58"/>
        <end position="69"/>
    </location>
</feature>
<dbReference type="EMBL" id="LGAV01000005">
    <property type="protein sequence ID" value="KOS13786.1"/>
    <property type="molecule type" value="Genomic_DNA"/>
</dbReference>
<evidence type="ECO:0000256" key="2">
    <source>
        <dbReference type="ARBA" id="ARBA00022490"/>
    </source>
</evidence>
<dbReference type="GO" id="GO:0045504">
    <property type="term" value="F:dynein heavy chain binding"/>
    <property type="evidence" value="ECO:0007669"/>
    <property type="project" value="TreeGrafter"/>
</dbReference>
<dbReference type="InterPro" id="IPR001680">
    <property type="entry name" value="WD40_rpt"/>
</dbReference>
<dbReference type="InterPro" id="IPR050687">
    <property type="entry name" value="Dynein_IC"/>
</dbReference>
<evidence type="ECO:0000313" key="7">
    <source>
        <dbReference type="Proteomes" id="UP000037751"/>
    </source>
</evidence>
<proteinExistence type="predicted"/>
<dbReference type="AlphaFoldDB" id="A0A0M8MJK7"/>
<keyword evidence="4" id="KW-0677">Repeat</keyword>
<dbReference type="InterPro" id="IPR015943">
    <property type="entry name" value="WD40/YVTN_repeat-like_dom_sf"/>
</dbReference>
<dbReference type="GO" id="GO:0010970">
    <property type="term" value="P:transport along microtubule"/>
    <property type="evidence" value="ECO:0007669"/>
    <property type="project" value="TreeGrafter"/>
</dbReference>
<dbReference type="Proteomes" id="UP000037751">
    <property type="component" value="Unassembled WGS sequence"/>
</dbReference>
<evidence type="ECO:0000256" key="3">
    <source>
        <dbReference type="ARBA" id="ARBA00022574"/>
    </source>
</evidence>
<keyword evidence="2" id="KW-0963">Cytoplasm</keyword>
<dbReference type="PANTHER" id="PTHR12442:SF22">
    <property type="entry name" value="CYTOPLASMIC DYNEIN 1 INTERMEDIATE CHAIN-RELATED"/>
    <property type="match status" value="1"/>
</dbReference>
<sequence length="656" mass="71271">MSARRAEIEAKRAKLAELRRAREERARRMQASRDESATSTGPEATAPSVDELVATLLRPTSSMTVSDTSEVAAPEKKETQTEPGPSGSSPPPPSMDQHHHVVEAPPAPQPDKIMYTKEVQTDPLDEPASVPPNAVPSEPLPSQDDMDHAPLSAPPEDTVEPTPVPVTSDFTDFVHTKAMVMERMLDEQYDVLTDYTHIPTEADEAEAAAAASLRHVHTFMDESLFDTRAVTDIDWSAKHPELVAVAYNRKRVLAHDDDHQGLVAVWNLHVRERPEFVFTAPTDVVSVLASPYHPNLFIGGTYSGQVLLWDTRHRGLPVQRTPLAFRSGEPLAHSAPVYSLRMTGHAQAPQLVSASTDGVVCTWSLDMLARPQETLLLSNPWHPRSAEVGITCLDTAPNDASRFLVGTEEGNIVAAQRYDRAGVAAGLDLSRIYVGHSAPVTRLECHPLPAATEPVPASMTDLFLTTSMDWTTALWRATPPLPRPTASTPSTYTYPHANPRIASQRAPTRTSAGTTTPMPTWTPIAPLLRFENQHDYVMDARWHPQHPAVFAQVDAGGHVDVYHLTQNMERPILSAVTPGQRGLNRVAWEKRGDGAEPGSHVATRLAVGGVDARVHIYEVADAIVTSRGDVEWIEMEQALTAAATSAAAGMPASGAA</sequence>
<organism evidence="6 7">
    <name type="scientific">Malassezia pachydermatis</name>
    <dbReference type="NCBI Taxonomy" id="77020"/>
    <lineage>
        <taxon>Eukaryota</taxon>
        <taxon>Fungi</taxon>
        <taxon>Dikarya</taxon>
        <taxon>Basidiomycota</taxon>
        <taxon>Ustilaginomycotina</taxon>
        <taxon>Malasseziomycetes</taxon>
        <taxon>Malasseziales</taxon>
        <taxon>Malasseziaceae</taxon>
        <taxon>Malassezia</taxon>
    </lineage>
</organism>
<dbReference type="GeneID" id="28728323"/>
<dbReference type="InterPro" id="IPR036322">
    <property type="entry name" value="WD40_repeat_dom_sf"/>
</dbReference>
<gene>
    <name evidence="6" type="ORF">Malapachy_1952</name>
</gene>
<feature type="compositionally biased region" description="Basic and acidic residues" evidence="5">
    <location>
        <begin position="1"/>
        <end position="36"/>
    </location>
</feature>
<name>A0A0M8MJK7_9BASI</name>
<feature type="region of interest" description="Disordered" evidence="5">
    <location>
        <begin position="479"/>
        <end position="498"/>
    </location>
</feature>
<dbReference type="SMART" id="SM00320">
    <property type="entry name" value="WD40"/>
    <property type="match status" value="6"/>
</dbReference>
<dbReference type="GO" id="GO:0005737">
    <property type="term" value="C:cytoplasm"/>
    <property type="evidence" value="ECO:0007669"/>
    <property type="project" value="UniProtKB-SubCell"/>
</dbReference>
<dbReference type="STRING" id="77020.A0A0M8MJK7"/>
<feature type="compositionally biased region" description="Low complexity" evidence="5">
    <location>
        <begin position="484"/>
        <end position="495"/>
    </location>
</feature>
<evidence type="ECO:0000256" key="4">
    <source>
        <dbReference type="ARBA" id="ARBA00022737"/>
    </source>
</evidence>
<dbReference type="PANTHER" id="PTHR12442">
    <property type="entry name" value="DYNEIN INTERMEDIATE CHAIN"/>
    <property type="match status" value="1"/>
</dbReference>
<dbReference type="RefSeq" id="XP_017991418.1">
    <property type="nucleotide sequence ID" value="XM_018136448.1"/>
</dbReference>
<keyword evidence="7" id="KW-1185">Reference proteome</keyword>